<sequence length="138" mass="14762">MGPRSHSADLQGQGSQSPQETLRASMGPRSHSADLRSAQKRVDQAEVIASMGPRSHSADLPDPRGFRASSYCFNGAAESLRGSTVDMWPASAGVGSLQWGRGVTPRIYTASRVVKIAAPVLQWGRGVTPRIYLVEGTR</sequence>
<accession>A0ACA8ZC23</accession>
<evidence type="ECO:0000313" key="1">
    <source>
        <dbReference type="EMBL" id="CAB3394722.1"/>
    </source>
</evidence>
<organism evidence="1 2">
    <name type="scientific">Kyrpidia spormannii</name>
    <dbReference type="NCBI Taxonomy" id="2055160"/>
    <lineage>
        <taxon>Bacteria</taxon>
        <taxon>Bacillati</taxon>
        <taxon>Bacillota</taxon>
        <taxon>Bacilli</taxon>
        <taxon>Bacillales</taxon>
        <taxon>Alicyclobacillaceae</taxon>
        <taxon>Kyrpidia</taxon>
    </lineage>
</organism>
<keyword evidence="2" id="KW-1185">Reference proteome</keyword>
<gene>
    <name evidence="1" type="ORF">FAVT5_3024</name>
</gene>
<reference evidence="1" key="1">
    <citation type="submission" date="2020-04" db="EMBL/GenBank/DDBJ databases">
        <authorList>
            <person name="Hogendoorn C."/>
        </authorList>
    </citation>
    <scope>NUCLEOTIDE SEQUENCE</scope>
    <source>
        <strain evidence="1">FAVT5</strain>
    </source>
</reference>
<evidence type="ECO:0000313" key="2">
    <source>
        <dbReference type="Proteomes" id="UP000501793"/>
    </source>
</evidence>
<proteinExistence type="predicted"/>
<dbReference type="EMBL" id="LR792684">
    <property type="protein sequence ID" value="CAB3394722.1"/>
    <property type="molecule type" value="Genomic_DNA"/>
</dbReference>
<name>A0ACA8ZC23_9BACL</name>
<dbReference type="Proteomes" id="UP000501793">
    <property type="component" value="Chromosome"/>
</dbReference>
<protein>
    <submittedName>
        <fullName evidence="1">Uncharacterized protein</fullName>
    </submittedName>
</protein>